<sequence length="443" mass="45043">MTRRMRGWQSVAVLGIAGLTLAACGGGDAEPEDTAAAGGDDTAAATEEPMEEPTDGGETAAGGGGGDGTLTIGTLLPETGSLAFLGPPEFAGVDLAVQEINEAGGVLDNDVVKIDGDSGDTTTDIATQTVTRLLGEGVDAIIGAASSGVSFTVIDQITGAGVVHFSPANTSPDFTDYDDNGLYFRTAPSDVLQGRVLGDLLVQDGCLDAAAIVLDDPYGTGLIENVQASLEAGGGSLVTDPILYPEGTDNFSAQVTQVADAGAECVVLIGFAETAQIITEMVAQGLSPADVPTYFVDGNLSNYGEDLPEGTLEGNKGTLPGAEAPEEFQNRLLEVDPDLNDFSYAAESYDAAIVIALAAVAAGSDDGVAIGAEIPGVTREGTECTDFASCKELLDSGEDIDYNGVSGPIELSDQGDPTQATIGIFEYGPDNNYTRVDSLSGTI</sequence>
<feature type="compositionally biased region" description="Low complexity" evidence="3">
    <location>
        <begin position="34"/>
        <end position="47"/>
    </location>
</feature>
<proteinExistence type="inferred from homology"/>
<evidence type="ECO:0000256" key="2">
    <source>
        <dbReference type="ARBA" id="ARBA00022729"/>
    </source>
</evidence>
<evidence type="ECO:0000313" key="7">
    <source>
        <dbReference type="Proteomes" id="UP001596122"/>
    </source>
</evidence>
<dbReference type="CDD" id="cd06346">
    <property type="entry name" value="PBP1_ABC_ligand_binding-like"/>
    <property type="match status" value="1"/>
</dbReference>
<feature type="signal peptide" evidence="4">
    <location>
        <begin position="1"/>
        <end position="22"/>
    </location>
</feature>
<dbReference type="SUPFAM" id="SSF53822">
    <property type="entry name" value="Periplasmic binding protein-like I"/>
    <property type="match status" value="1"/>
</dbReference>
<evidence type="ECO:0000313" key="6">
    <source>
        <dbReference type="EMBL" id="MFC5379558.1"/>
    </source>
</evidence>
<comment type="similarity">
    <text evidence="1">Belongs to the leucine-binding protein family.</text>
</comment>
<feature type="compositionally biased region" description="Gly residues" evidence="3">
    <location>
        <begin position="59"/>
        <end position="68"/>
    </location>
</feature>
<dbReference type="EMBL" id="JBHSLD010000004">
    <property type="protein sequence ID" value="MFC5379558.1"/>
    <property type="molecule type" value="Genomic_DNA"/>
</dbReference>
<dbReference type="Gene3D" id="3.40.50.2300">
    <property type="match status" value="3"/>
</dbReference>
<dbReference type="InterPro" id="IPR028081">
    <property type="entry name" value="Leu-bd"/>
</dbReference>
<dbReference type="InterPro" id="IPR028082">
    <property type="entry name" value="Peripla_BP_I"/>
</dbReference>
<name>A0ABW0GI77_9MICO</name>
<keyword evidence="2 4" id="KW-0732">Signal</keyword>
<comment type="caution">
    <text evidence="6">The sequence shown here is derived from an EMBL/GenBank/DDBJ whole genome shotgun (WGS) entry which is preliminary data.</text>
</comment>
<dbReference type="PANTHER" id="PTHR30483">
    <property type="entry name" value="LEUCINE-SPECIFIC-BINDING PROTEIN"/>
    <property type="match status" value="1"/>
</dbReference>
<feature type="region of interest" description="Disordered" evidence="3">
    <location>
        <begin position="29"/>
        <end position="72"/>
    </location>
</feature>
<dbReference type="Proteomes" id="UP001596122">
    <property type="component" value="Unassembled WGS sequence"/>
</dbReference>
<dbReference type="InterPro" id="IPR051010">
    <property type="entry name" value="BCAA_transport"/>
</dbReference>
<accession>A0ABW0GI77</accession>
<keyword evidence="7" id="KW-1185">Reference proteome</keyword>
<evidence type="ECO:0000256" key="1">
    <source>
        <dbReference type="ARBA" id="ARBA00010062"/>
    </source>
</evidence>
<dbReference type="RefSeq" id="WP_340268694.1">
    <property type="nucleotide sequence ID" value="NZ_JBBEOG010000003.1"/>
</dbReference>
<feature type="domain" description="Leucine-binding protein" evidence="5">
    <location>
        <begin position="69"/>
        <end position="377"/>
    </location>
</feature>
<dbReference type="Pfam" id="PF13458">
    <property type="entry name" value="Peripla_BP_6"/>
    <property type="match status" value="1"/>
</dbReference>
<feature type="chain" id="PRO_5045063037" evidence="4">
    <location>
        <begin position="23"/>
        <end position="443"/>
    </location>
</feature>
<dbReference type="PROSITE" id="PS51257">
    <property type="entry name" value="PROKAR_LIPOPROTEIN"/>
    <property type="match status" value="1"/>
</dbReference>
<protein>
    <submittedName>
        <fullName evidence="6">ABC transporter substrate-binding protein</fullName>
    </submittedName>
</protein>
<evidence type="ECO:0000259" key="5">
    <source>
        <dbReference type="Pfam" id="PF13458"/>
    </source>
</evidence>
<reference evidence="7" key="1">
    <citation type="journal article" date="2019" name="Int. J. Syst. Evol. Microbiol.">
        <title>The Global Catalogue of Microorganisms (GCM) 10K type strain sequencing project: providing services to taxonomists for standard genome sequencing and annotation.</title>
        <authorList>
            <consortium name="The Broad Institute Genomics Platform"/>
            <consortium name="The Broad Institute Genome Sequencing Center for Infectious Disease"/>
            <person name="Wu L."/>
            <person name="Ma J."/>
        </authorList>
    </citation>
    <scope>NUCLEOTIDE SEQUENCE [LARGE SCALE GENOMIC DNA]</scope>
    <source>
        <strain evidence="7">CCUG 43114</strain>
    </source>
</reference>
<dbReference type="PANTHER" id="PTHR30483:SF6">
    <property type="entry name" value="PERIPLASMIC BINDING PROTEIN OF ABC TRANSPORTER FOR NATURAL AMINO ACIDS"/>
    <property type="match status" value="1"/>
</dbReference>
<organism evidence="6 7">
    <name type="scientific">Aquipuribacter nitratireducens</name>
    <dbReference type="NCBI Taxonomy" id="650104"/>
    <lineage>
        <taxon>Bacteria</taxon>
        <taxon>Bacillati</taxon>
        <taxon>Actinomycetota</taxon>
        <taxon>Actinomycetes</taxon>
        <taxon>Micrococcales</taxon>
        <taxon>Intrasporangiaceae</taxon>
        <taxon>Aquipuribacter</taxon>
    </lineage>
</organism>
<evidence type="ECO:0000256" key="4">
    <source>
        <dbReference type="SAM" id="SignalP"/>
    </source>
</evidence>
<gene>
    <name evidence="6" type="ORF">ACFPJ6_02030</name>
</gene>
<evidence type="ECO:0000256" key="3">
    <source>
        <dbReference type="SAM" id="MobiDB-lite"/>
    </source>
</evidence>